<evidence type="ECO:0000313" key="4">
    <source>
        <dbReference type="WBParaSite" id="BPAG_0000738701-mRNA-1"/>
    </source>
</evidence>
<keyword evidence="3" id="KW-1185">Reference proteome</keyword>
<dbReference type="AlphaFoldDB" id="A0A0N4TGP9"/>
<feature type="compositionally biased region" description="Acidic residues" evidence="1">
    <location>
        <begin position="27"/>
        <end position="36"/>
    </location>
</feature>
<name>A0A0N4TGP9_BRUPA</name>
<accession>A0A0N4TGP9</accession>
<dbReference type="EMBL" id="UZAD01008192">
    <property type="protein sequence ID" value="VDN88535.1"/>
    <property type="molecule type" value="Genomic_DNA"/>
</dbReference>
<dbReference type="STRING" id="6280.A0A0N4TGP9"/>
<dbReference type="WBParaSite" id="BPAG_0000738701-mRNA-1">
    <property type="protein sequence ID" value="BPAG_0000738701-mRNA-1"/>
    <property type="gene ID" value="BPAG_0000738701"/>
</dbReference>
<protein>
    <submittedName>
        <fullName evidence="2 4">Uncharacterized protein</fullName>
    </submittedName>
</protein>
<evidence type="ECO:0000256" key="1">
    <source>
        <dbReference type="SAM" id="MobiDB-lite"/>
    </source>
</evidence>
<gene>
    <name evidence="2" type="ORF">BPAG_LOCUS7349</name>
</gene>
<reference evidence="4" key="1">
    <citation type="submission" date="2017-02" db="UniProtKB">
        <authorList>
            <consortium name="WormBaseParasite"/>
        </authorList>
    </citation>
    <scope>IDENTIFICATION</scope>
</reference>
<sequence>MAERRLLSGVTESMSIPMPERLLNGTSDDDETDEPYEVDRKERRFL</sequence>
<feature type="compositionally biased region" description="Basic and acidic residues" evidence="1">
    <location>
        <begin position="37"/>
        <end position="46"/>
    </location>
</feature>
<organism evidence="4">
    <name type="scientific">Brugia pahangi</name>
    <name type="common">Filarial nematode worm</name>
    <dbReference type="NCBI Taxonomy" id="6280"/>
    <lineage>
        <taxon>Eukaryota</taxon>
        <taxon>Metazoa</taxon>
        <taxon>Ecdysozoa</taxon>
        <taxon>Nematoda</taxon>
        <taxon>Chromadorea</taxon>
        <taxon>Rhabditida</taxon>
        <taxon>Spirurina</taxon>
        <taxon>Spiruromorpha</taxon>
        <taxon>Filarioidea</taxon>
        <taxon>Onchocercidae</taxon>
        <taxon>Brugia</taxon>
    </lineage>
</organism>
<reference evidence="2 3" key="2">
    <citation type="submission" date="2018-11" db="EMBL/GenBank/DDBJ databases">
        <authorList>
            <consortium name="Pathogen Informatics"/>
        </authorList>
    </citation>
    <scope>NUCLEOTIDE SEQUENCE [LARGE SCALE GENOMIC DNA]</scope>
</reference>
<proteinExistence type="predicted"/>
<evidence type="ECO:0000313" key="3">
    <source>
        <dbReference type="Proteomes" id="UP000278627"/>
    </source>
</evidence>
<dbReference type="Proteomes" id="UP000278627">
    <property type="component" value="Unassembled WGS sequence"/>
</dbReference>
<evidence type="ECO:0000313" key="2">
    <source>
        <dbReference type="EMBL" id="VDN88535.1"/>
    </source>
</evidence>
<feature type="region of interest" description="Disordered" evidence="1">
    <location>
        <begin position="1"/>
        <end position="46"/>
    </location>
</feature>